<dbReference type="InterPro" id="IPR036412">
    <property type="entry name" value="HAD-like_sf"/>
</dbReference>
<evidence type="ECO:0000313" key="1">
    <source>
        <dbReference type="EMBL" id="QHU00281.1"/>
    </source>
</evidence>
<dbReference type="SUPFAM" id="SSF56784">
    <property type="entry name" value="HAD-like"/>
    <property type="match status" value="1"/>
</dbReference>
<organism evidence="1">
    <name type="scientific">viral metagenome</name>
    <dbReference type="NCBI Taxonomy" id="1070528"/>
    <lineage>
        <taxon>unclassified sequences</taxon>
        <taxon>metagenomes</taxon>
        <taxon>organismal metagenomes</taxon>
    </lineage>
</organism>
<proteinExistence type="predicted"/>
<reference evidence="1" key="1">
    <citation type="journal article" date="2020" name="Nature">
        <title>Giant virus diversity and host interactions through global metagenomics.</title>
        <authorList>
            <person name="Schulz F."/>
            <person name="Roux S."/>
            <person name="Paez-Espino D."/>
            <person name="Jungbluth S."/>
            <person name="Walsh D.A."/>
            <person name="Denef V.J."/>
            <person name="McMahon K.D."/>
            <person name="Konstantinidis K.T."/>
            <person name="Eloe-Fadrosh E.A."/>
            <person name="Kyrpides N.C."/>
            <person name="Woyke T."/>
        </authorList>
    </citation>
    <scope>NUCLEOTIDE SEQUENCE</scope>
    <source>
        <strain evidence="1">GVMAG-M-3300025860-12</strain>
    </source>
</reference>
<accession>A0A6C0J692</accession>
<dbReference type="AlphaFoldDB" id="A0A6C0J692"/>
<dbReference type="EMBL" id="MN740325">
    <property type="protein sequence ID" value="QHU00281.1"/>
    <property type="molecule type" value="Genomic_DNA"/>
</dbReference>
<name>A0A6C0J692_9ZZZZ</name>
<sequence length="204" mass="24424">MNNYYYKKYLKYKTKYINMSVFAYDFDGVIHKLMSKTQPIDADHRGPDNELLRINKDDFSFLKIHLFKKTIEDIKRAQRRRIKVKIISANYNEYKKAIFDLLNSIDGIKINIDDIHMRVSPKDMKLRELKVSKFLDDSCYNIRTLHKAKKIGRLPQLKHLIWTIPEYEEFYDIDLNEELLLGKDKNWFDKAREGSLKGVQLIKN</sequence>
<protein>
    <submittedName>
        <fullName evidence="1">Uncharacterized protein</fullName>
    </submittedName>
</protein>